<evidence type="ECO:0000256" key="2">
    <source>
        <dbReference type="ARBA" id="ARBA00013855"/>
    </source>
</evidence>
<dbReference type="HOGENOM" id="CLU_042663_4_0_0"/>
<evidence type="ECO:0000256" key="4">
    <source>
        <dbReference type="ARBA" id="ARBA00032089"/>
    </source>
</evidence>
<dbReference type="InterPro" id="IPR055342">
    <property type="entry name" value="MreC_beta-barrel_core"/>
</dbReference>
<dbReference type="OrthoDB" id="3935at2"/>
<dbReference type="Gene3D" id="2.40.10.350">
    <property type="entry name" value="Rod shape-determining protein MreC, domain 2"/>
    <property type="match status" value="1"/>
</dbReference>
<dbReference type="RefSeq" id="WP_006583209.1">
    <property type="nucleotide sequence ID" value="NZ_CM001377.1"/>
</dbReference>
<evidence type="ECO:0000256" key="1">
    <source>
        <dbReference type="ARBA" id="ARBA00009369"/>
    </source>
</evidence>
<keyword evidence="3" id="KW-0133">Cell shape</keyword>
<dbReference type="PANTHER" id="PTHR34138:SF1">
    <property type="entry name" value="CELL SHAPE-DETERMINING PROTEIN MREC"/>
    <property type="match status" value="1"/>
</dbReference>
<feature type="coiled-coil region" evidence="5">
    <location>
        <begin position="59"/>
        <end position="86"/>
    </location>
</feature>
<comment type="similarity">
    <text evidence="1">Belongs to the MreC family.</text>
</comment>
<feature type="domain" description="Rod shape-determining protein MreC beta-barrel core" evidence="6">
    <location>
        <begin position="108"/>
        <end position="251"/>
    </location>
</feature>
<dbReference type="InterPro" id="IPR007221">
    <property type="entry name" value="MreC"/>
</dbReference>
<evidence type="ECO:0000256" key="3">
    <source>
        <dbReference type="ARBA" id="ARBA00022960"/>
    </source>
</evidence>
<evidence type="ECO:0000256" key="5">
    <source>
        <dbReference type="SAM" id="Coils"/>
    </source>
</evidence>
<sequence length="257" mass="28228">MRRFEPLWLHGLSATLAGLLLLIWSLNFPVAKVLGGPFINLLSWPESPALQGRLILQAFTGWLIERKDLKDRLRELEAENLAMRRALSVPDKGRSAPAAPGLLPALVTLRYPEAWWSEIRIDKGRSHGVVPGSPVLSDGYLIGVVSSVDDHSSWVRLLTSQESLVAVVVDQTRDLGVLGGDGMGRMYLQYLPPDREITRDMTISTALMGDRIPPGIPVGKVLSKDRESGGFVVYNVALTAHLTQLYWVDVMIDGGSP</sequence>
<protein>
    <recommendedName>
        <fullName evidence="2">Cell shape-determining protein MreC</fullName>
    </recommendedName>
    <alternativeName>
        <fullName evidence="4">Cell shape protein MreC</fullName>
    </alternativeName>
</protein>
<dbReference type="GO" id="GO:0005886">
    <property type="term" value="C:plasma membrane"/>
    <property type="evidence" value="ECO:0007669"/>
    <property type="project" value="TreeGrafter"/>
</dbReference>
<dbReference type="AlphaFoldDB" id="H0UQG1"/>
<dbReference type="Gene3D" id="2.40.10.340">
    <property type="entry name" value="Rod shape-determining protein MreC, domain 1"/>
    <property type="match status" value="1"/>
</dbReference>
<dbReference type="EMBL" id="CM001377">
    <property type="protein sequence ID" value="EHM09715.1"/>
    <property type="molecule type" value="Genomic_DNA"/>
</dbReference>
<reference evidence="7 8" key="1">
    <citation type="submission" date="2011-10" db="EMBL/GenBank/DDBJ databases">
        <title>The Noncontiguous Finished genome of Thermanaerovibrio velox DSM 12556.</title>
        <authorList>
            <consortium name="US DOE Joint Genome Institute (JGI-PGF)"/>
            <person name="Lucas S."/>
            <person name="Copeland A."/>
            <person name="Lapidus A."/>
            <person name="Glavina del Rio T."/>
            <person name="Dalin E."/>
            <person name="Tice H."/>
            <person name="Bruce D."/>
            <person name="Goodwin L."/>
            <person name="Pitluck S."/>
            <person name="Peters L."/>
            <person name="Mikhailova N."/>
            <person name="Teshima H."/>
            <person name="Kyrpides N."/>
            <person name="Mavromatis K."/>
            <person name="Ivanova N."/>
            <person name="Markowitz V."/>
            <person name="Cheng J.-F."/>
            <person name="Hugenholtz P."/>
            <person name="Woyke T."/>
            <person name="Wu D."/>
            <person name="Spring S."/>
            <person name="Brambilla E.-M."/>
            <person name="Klenk H.-P."/>
            <person name="Eisen J.A."/>
        </authorList>
    </citation>
    <scope>NUCLEOTIDE SEQUENCE [LARGE SCALE GENOMIC DNA]</scope>
    <source>
        <strain evidence="7 8">DSM 12556</strain>
    </source>
</reference>
<evidence type="ECO:0000259" key="6">
    <source>
        <dbReference type="Pfam" id="PF04085"/>
    </source>
</evidence>
<dbReference type="InterPro" id="IPR042177">
    <property type="entry name" value="Cell/Rod_1"/>
</dbReference>
<dbReference type="Proteomes" id="UP000005730">
    <property type="component" value="Chromosome"/>
</dbReference>
<gene>
    <name evidence="7" type="ORF">TheveDRAFT_0554</name>
</gene>
<dbReference type="STRING" id="926567.TheveDRAFT_0554"/>
<dbReference type="GO" id="GO:0008360">
    <property type="term" value="P:regulation of cell shape"/>
    <property type="evidence" value="ECO:0007669"/>
    <property type="project" value="UniProtKB-KW"/>
</dbReference>
<evidence type="ECO:0000313" key="7">
    <source>
        <dbReference type="EMBL" id="EHM09715.1"/>
    </source>
</evidence>
<keyword evidence="5" id="KW-0175">Coiled coil</keyword>
<dbReference type="PANTHER" id="PTHR34138">
    <property type="entry name" value="CELL SHAPE-DETERMINING PROTEIN MREC"/>
    <property type="match status" value="1"/>
</dbReference>
<organism evidence="7 8">
    <name type="scientific">Thermanaerovibrio velox DSM 12556</name>
    <dbReference type="NCBI Taxonomy" id="926567"/>
    <lineage>
        <taxon>Bacteria</taxon>
        <taxon>Thermotogati</taxon>
        <taxon>Synergistota</taxon>
        <taxon>Synergistia</taxon>
        <taxon>Synergistales</taxon>
        <taxon>Synergistaceae</taxon>
        <taxon>Thermanaerovibrio</taxon>
    </lineage>
</organism>
<name>H0UQG1_9BACT</name>
<keyword evidence="8" id="KW-1185">Reference proteome</keyword>
<proteinExistence type="inferred from homology"/>
<dbReference type="eggNOG" id="COG1792">
    <property type="taxonomic scope" value="Bacteria"/>
</dbReference>
<accession>H0UQG1</accession>
<dbReference type="InterPro" id="IPR042175">
    <property type="entry name" value="Cell/Rod_MreC_2"/>
</dbReference>
<dbReference type="Pfam" id="PF04085">
    <property type="entry name" value="MreC"/>
    <property type="match status" value="1"/>
</dbReference>
<evidence type="ECO:0000313" key="8">
    <source>
        <dbReference type="Proteomes" id="UP000005730"/>
    </source>
</evidence>